<gene>
    <name evidence="2" type="ORF">AVDCRST_MAG70-221</name>
</gene>
<name>A0A6J4U9P0_9BACT</name>
<accession>A0A6J4U9P0</accession>
<proteinExistence type="predicted"/>
<organism evidence="2">
    <name type="scientific">uncultured Thermomicrobiales bacterium</name>
    <dbReference type="NCBI Taxonomy" id="1645740"/>
    <lineage>
        <taxon>Bacteria</taxon>
        <taxon>Pseudomonadati</taxon>
        <taxon>Thermomicrobiota</taxon>
        <taxon>Thermomicrobia</taxon>
        <taxon>Thermomicrobiales</taxon>
        <taxon>environmental samples</taxon>
    </lineage>
</organism>
<evidence type="ECO:0000313" key="2">
    <source>
        <dbReference type="EMBL" id="CAA9542468.1"/>
    </source>
</evidence>
<reference evidence="2" key="1">
    <citation type="submission" date="2020-02" db="EMBL/GenBank/DDBJ databases">
        <authorList>
            <person name="Meier V. D."/>
        </authorList>
    </citation>
    <scope>NUCLEOTIDE SEQUENCE</scope>
    <source>
        <strain evidence="2">AVDCRST_MAG70</strain>
    </source>
</reference>
<dbReference type="AlphaFoldDB" id="A0A6J4U9P0"/>
<sequence>MAIAVGAALGDATGMVGIDVVSSRVGLKVAGGTVDVASLVIGATSLRPPDATAGREAGATCHPQPPDRRITGPRSALGVDWSRAQRLVGYPEPLTIDHAMTRRRWADVIRDRDAALGGPLESVD</sequence>
<evidence type="ECO:0000256" key="1">
    <source>
        <dbReference type="SAM" id="MobiDB-lite"/>
    </source>
</evidence>
<dbReference type="EMBL" id="CADCWH010000037">
    <property type="protein sequence ID" value="CAA9542468.1"/>
    <property type="molecule type" value="Genomic_DNA"/>
</dbReference>
<feature type="region of interest" description="Disordered" evidence="1">
    <location>
        <begin position="47"/>
        <end position="74"/>
    </location>
</feature>
<protein>
    <submittedName>
        <fullName evidence="2">Uncharacterized protein</fullName>
    </submittedName>
</protein>